<dbReference type="Proteomes" id="UP000265566">
    <property type="component" value="Chromosome 7"/>
</dbReference>
<protein>
    <submittedName>
        <fullName evidence="1">Uncharacterized protein</fullName>
    </submittedName>
</protein>
<sequence>MQNYKVHNIPWISPYGMSNPTRIARLIDMQTVMTCTRNYYNKLFRTLGKSK</sequence>
<evidence type="ECO:0000313" key="1">
    <source>
        <dbReference type="EMBL" id="RHN46543.1"/>
    </source>
</evidence>
<evidence type="ECO:0000313" key="2">
    <source>
        <dbReference type="Proteomes" id="UP000265566"/>
    </source>
</evidence>
<reference evidence="2" key="1">
    <citation type="journal article" date="2018" name="Nat. Plants">
        <title>Whole-genome landscape of Medicago truncatula symbiotic genes.</title>
        <authorList>
            <person name="Pecrix Y."/>
            <person name="Staton S.E."/>
            <person name="Sallet E."/>
            <person name="Lelandais-Briere C."/>
            <person name="Moreau S."/>
            <person name="Carrere S."/>
            <person name="Blein T."/>
            <person name="Jardinaud M.F."/>
            <person name="Latrasse D."/>
            <person name="Zouine M."/>
            <person name="Zahm M."/>
            <person name="Kreplak J."/>
            <person name="Mayjonade B."/>
            <person name="Satge C."/>
            <person name="Perez M."/>
            <person name="Cauet S."/>
            <person name="Marande W."/>
            <person name="Chantry-Darmon C."/>
            <person name="Lopez-Roques C."/>
            <person name="Bouchez O."/>
            <person name="Berard A."/>
            <person name="Debelle F."/>
            <person name="Munos S."/>
            <person name="Bendahmane A."/>
            <person name="Berges H."/>
            <person name="Niebel A."/>
            <person name="Buitink J."/>
            <person name="Frugier F."/>
            <person name="Benhamed M."/>
            <person name="Crespi M."/>
            <person name="Gouzy J."/>
            <person name="Gamas P."/>
        </authorList>
    </citation>
    <scope>NUCLEOTIDE SEQUENCE [LARGE SCALE GENOMIC DNA]</scope>
    <source>
        <strain evidence="2">cv. Jemalong A17</strain>
    </source>
</reference>
<organism evidence="1 2">
    <name type="scientific">Medicago truncatula</name>
    <name type="common">Barrel medic</name>
    <name type="synonym">Medicago tribuloides</name>
    <dbReference type="NCBI Taxonomy" id="3880"/>
    <lineage>
        <taxon>Eukaryota</taxon>
        <taxon>Viridiplantae</taxon>
        <taxon>Streptophyta</taxon>
        <taxon>Embryophyta</taxon>
        <taxon>Tracheophyta</taxon>
        <taxon>Spermatophyta</taxon>
        <taxon>Magnoliopsida</taxon>
        <taxon>eudicotyledons</taxon>
        <taxon>Gunneridae</taxon>
        <taxon>Pentapetalae</taxon>
        <taxon>rosids</taxon>
        <taxon>fabids</taxon>
        <taxon>Fabales</taxon>
        <taxon>Fabaceae</taxon>
        <taxon>Papilionoideae</taxon>
        <taxon>50 kb inversion clade</taxon>
        <taxon>NPAAA clade</taxon>
        <taxon>Hologalegina</taxon>
        <taxon>IRL clade</taxon>
        <taxon>Trifolieae</taxon>
        <taxon>Medicago</taxon>
    </lineage>
</organism>
<dbReference type="AlphaFoldDB" id="A0A396H1E6"/>
<comment type="caution">
    <text evidence="1">The sequence shown here is derived from an EMBL/GenBank/DDBJ whole genome shotgun (WGS) entry which is preliminary data.</text>
</comment>
<accession>A0A396H1E6</accession>
<name>A0A396H1E6_MEDTR</name>
<dbReference type="EMBL" id="PSQE01000007">
    <property type="protein sequence ID" value="RHN46543.1"/>
    <property type="molecule type" value="Genomic_DNA"/>
</dbReference>
<dbReference type="Gramene" id="rna41039">
    <property type="protein sequence ID" value="RHN46543.1"/>
    <property type="gene ID" value="gene41039"/>
</dbReference>
<gene>
    <name evidence="1" type="ORF">MtrunA17_Chr7g0243341</name>
</gene>
<proteinExistence type="predicted"/>